<gene>
    <name evidence="2" type="ORF">LMG32879_002359</name>
</gene>
<comment type="caution">
    <text evidence="2">The sequence shown here is derived from an EMBL/GenBank/DDBJ whole genome shotgun (WGS) entry which is preliminary data.</text>
</comment>
<evidence type="ECO:0000256" key="1">
    <source>
        <dbReference type="SAM" id="MobiDB-lite"/>
    </source>
</evidence>
<dbReference type="RefSeq" id="WP_289843673.1">
    <property type="nucleotide sequence ID" value="NZ_CATKSH010000016.1"/>
</dbReference>
<dbReference type="Proteomes" id="UP001176960">
    <property type="component" value="Unassembled WGS sequence"/>
</dbReference>
<sequence>MHMRTIIVYHSLEATGSGRDPSVRSQNLNDRNFSSTQHAHNVRDHEAAARAATRQYGAADTPLSHAERARLSFPPQAPLQKAGGAAAYDQQGGRVVRHLGNLSGGADKSSRTVDDSDLKERQAMYRSAPRTKYGRDADLTVLGEVVLDDPSYTSHGGGERAAPDYYQAQSRQSPNGVTSNAFSVVDGSEQGSPVSFSSKAEIVASGQSYVVVAINELTVAFVHTPNSIANTRGAGGFYSNIGRSCQTGLPDIVVGDTNQRGMIAGLLGNRYRSVPPSEMTTVARPEGFTPSGTNSKRNYPFDQIAYNTETTEMLSAHFIPSDISGATISDHFGLIFCARKKATDGNTVAKRGFDGGADDNDQPLAKRRRV</sequence>
<dbReference type="SUPFAM" id="SSF56219">
    <property type="entry name" value="DNase I-like"/>
    <property type="match status" value="1"/>
</dbReference>
<organism evidence="2 3">
    <name type="scientific">Brytella acorum</name>
    <dbReference type="NCBI Taxonomy" id="2959299"/>
    <lineage>
        <taxon>Bacteria</taxon>
        <taxon>Pseudomonadati</taxon>
        <taxon>Pseudomonadota</taxon>
        <taxon>Alphaproteobacteria</taxon>
        <taxon>Acetobacterales</taxon>
        <taxon>Acetobacteraceae</taxon>
        <taxon>Brytella</taxon>
    </lineage>
</organism>
<protein>
    <submittedName>
        <fullName evidence="2">Uncharacterized protein</fullName>
    </submittedName>
</protein>
<dbReference type="InterPro" id="IPR036691">
    <property type="entry name" value="Endo/exonu/phosph_ase_sf"/>
</dbReference>
<dbReference type="AlphaFoldDB" id="A0AA35XYN1"/>
<dbReference type="EMBL" id="CATKSH010000016">
    <property type="protein sequence ID" value="CAI9121512.1"/>
    <property type="molecule type" value="Genomic_DNA"/>
</dbReference>
<keyword evidence="3" id="KW-1185">Reference proteome</keyword>
<reference evidence="2" key="1">
    <citation type="submission" date="2023-03" db="EMBL/GenBank/DDBJ databases">
        <authorList>
            <person name="Cleenwerck I."/>
        </authorList>
    </citation>
    <scope>NUCLEOTIDE SEQUENCE</scope>
    <source>
        <strain evidence="2">LMG 32879</strain>
    </source>
</reference>
<name>A0AA35XYN1_9PROT</name>
<evidence type="ECO:0000313" key="2">
    <source>
        <dbReference type="EMBL" id="CAI9121512.1"/>
    </source>
</evidence>
<proteinExistence type="predicted"/>
<feature type="region of interest" description="Disordered" evidence="1">
    <location>
        <begin position="99"/>
        <end position="131"/>
    </location>
</feature>
<feature type="region of interest" description="Disordered" evidence="1">
    <location>
        <begin position="276"/>
        <end position="295"/>
    </location>
</feature>
<accession>A0AA35XYN1</accession>
<feature type="compositionally biased region" description="Basic and acidic residues" evidence="1">
    <location>
        <begin position="108"/>
        <end position="123"/>
    </location>
</feature>
<feature type="region of interest" description="Disordered" evidence="1">
    <location>
        <begin position="347"/>
        <end position="370"/>
    </location>
</feature>
<evidence type="ECO:0000313" key="3">
    <source>
        <dbReference type="Proteomes" id="UP001176960"/>
    </source>
</evidence>